<reference evidence="1 3" key="2">
    <citation type="submission" date="2019-02" db="EMBL/GenBank/DDBJ databases">
        <title>From farm to fork: dissemination of Tn554::fexA-optrA in linezolid-resistant Enterococcus faecalis clones from chicken feces and meat in Tunisia.</title>
        <authorList>
            <person name="Tedim A.P."/>
            <person name="Elghaieb H."/>
            <person name="Abbassi M.S."/>
            <person name="Novais C."/>
            <person name="Hassen A."/>
            <person name="Peixe L."/>
            <person name="Freitas A.R."/>
        </authorList>
    </citation>
    <scope>NUCLEOTIDE SEQUENCE [LARGE SCALE GENOMIC DNA]</scope>
    <source>
        <strain evidence="1 3">728T</strain>
    </source>
</reference>
<dbReference type="RefSeq" id="WP_002362869.1">
    <property type="nucleotide sequence ID" value="NZ_AP027136.1"/>
</dbReference>
<dbReference type="Pfam" id="PF12846">
    <property type="entry name" value="AAA_10"/>
    <property type="match status" value="1"/>
</dbReference>
<comment type="caution">
    <text evidence="1">The sequence shown here is derived from an EMBL/GenBank/DDBJ whole genome shotgun (WGS) entry which is preliminary data.</text>
</comment>
<evidence type="ECO:0000313" key="2">
    <source>
        <dbReference type="EMBL" id="TKK81122.1"/>
    </source>
</evidence>
<dbReference type="AlphaFoldDB" id="A0A431HAN3"/>
<dbReference type="Proteomes" id="UP000292223">
    <property type="component" value="Unassembled WGS sequence"/>
</dbReference>
<name>A0A431HAN3_ENTFL</name>
<accession>A0A431HAN3</accession>
<gene>
    <name evidence="1" type="ORF">EU507_04500</name>
    <name evidence="2" type="ORF">EY666_11510</name>
</gene>
<evidence type="ECO:0000313" key="1">
    <source>
        <dbReference type="EMBL" id="RYU34731.1"/>
    </source>
</evidence>
<dbReference type="EMBL" id="SEWT01000002">
    <property type="protein sequence ID" value="RYU34731.1"/>
    <property type="molecule type" value="Genomic_DNA"/>
</dbReference>
<organism evidence="1 3">
    <name type="scientific">Enterococcus faecalis</name>
    <name type="common">Streptococcus faecalis</name>
    <dbReference type="NCBI Taxonomy" id="1351"/>
    <lineage>
        <taxon>Bacteria</taxon>
        <taxon>Bacillati</taxon>
        <taxon>Bacillota</taxon>
        <taxon>Bacilli</taxon>
        <taxon>Lactobacillales</taxon>
        <taxon>Enterococcaceae</taxon>
        <taxon>Enterococcus</taxon>
    </lineage>
</organism>
<dbReference type="Proteomes" id="UP000305511">
    <property type="component" value="Unassembled WGS sequence"/>
</dbReference>
<dbReference type="EMBL" id="SIYF01000282">
    <property type="protein sequence ID" value="TKK81122.1"/>
    <property type="molecule type" value="Genomic_DNA"/>
</dbReference>
<dbReference type="Gene3D" id="3.40.50.300">
    <property type="entry name" value="P-loop containing nucleotide triphosphate hydrolases"/>
    <property type="match status" value="1"/>
</dbReference>
<reference evidence="2 4" key="1">
    <citation type="submission" date="2019-02" db="EMBL/GenBank/DDBJ databases">
        <title>Bacteria dissemination in different level of health care in South Africa: the effectiveness of infections prevention and control.</title>
        <authorList>
            <person name="Shobo C."/>
            <person name="Amoako D.G."/>
            <person name="Allam M."/>
            <person name="Ismail A."/>
            <person name="Bester L.A."/>
            <person name="Essack S.Y."/>
        </authorList>
    </citation>
    <scope>NUCLEOTIDE SEQUENCE [LARGE SCALE GENOMIC DNA]</scope>
    <source>
        <strain evidence="2 4">2SIL2</strain>
    </source>
</reference>
<dbReference type="SUPFAM" id="SSF52540">
    <property type="entry name" value="P-loop containing nucleoside triphosphate hydrolases"/>
    <property type="match status" value="1"/>
</dbReference>
<proteinExistence type="predicted"/>
<evidence type="ECO:0000313" key="3">
    <source>
        <dbReference type="Proteomes" id="UP000292223"/>
    </source>
</evidence>
<dbReference type="InterPro" id="IPR027417">
    <property type="entry name" value="P-loop_NTPase"/>
</dbReference>
<sequence length="110" mass="12840">MLLAFIFVLFEFVHFFPFQCVQLFYSTIILNDITDKKANSPHIAITGPTVNGKSYLAKFIFFLSVLMNGKGLYVDPKSEFFNRIMEVINHPLYYDSILKNSSRWKNSHLH</sequence>
<protein>
    <submittedName>
        <fullName evidence="1">Uncharacterized protein</fullName>
    </submittedName>
</protein>
<evidence type="ECO:0000313" key="4">
    <source>
        <dbReference type="Proteomes" id="UP000305511"/>
    </source>
</evidence>